<reference evidence="2 3" key="1">
    <citation type="submission" date="2019-07" db="EMBL/GenBank/DDBJ databases">
        <title>WGS assembly of Gossypium mustelinum.</title>
        <authorList>
            <person name="Chen Z.J."/>
            <person name="Sreedasyam A."/>
            <person name="Ando A."/>
            <person name="Song Q."/>
            <person name="De L."/>
            <person name="Hulse-Kemp A."/>
            <person name="Ding M."/>
            <person name="Ye W."/>
            <person name="Kirkbride R."/>
            <person name="Jenkins J."/>
            <person name="Plott C."/>
            <person name="Lovell J."/>
            <person name="Lin Y.-M."/>
            <person name="Vaughn R."/>
            <person name="Liu B."/>
            <person name="Li W."/>
            <person name="Simpson S."/>
            <person name="Scheffler B."/>
            <person name="Saski C."/>
            <person name="Grover C."/>
            <person name="Hu G."/>
            <person name="Conover J."/>
            <person name="Carlson J."/>
            <person name="Shu S."/>
            <person name="Boston L."/>
            <person name="Williams M."/>
            <person name="Peterson D."/>
            <person name="Mcgee K."/>
            <person name="Jones D."/>
            <person name="Wendel J."/>
            <person name="Stelly D."/>
            <person name="Grimwood J."/>
            <person name="Schmutz J."/>
        </authorList>
    </citation>
    <scope>NUCLEOTIDE SEQUENCE [LARGE SCALE GENOMIC DNA]</scope>
    <source>
        <strain evidence="2">1408120.09</strain>
    </source>
</reference>
<protein>
    <submittedName>
        <fullName evidence="2">Uncharacterized protein</fullName>
    </submittedName>
</protein>
<name>A0A5D2YNL2_GOSMU</name>
<feature type="region of interest" description="Disordered" evidence="1">
    <location>
        <begin position="50"/>
        <end position="77"/>
    </location>
</feature>
<dbReference type="AlphaFoldDB" id="A0A5D2YNL2"/>
<feature type="compositionally biased region" description="Polar residues" evidence="1">
    <location>
        <begin position="1"/>
        <end position="27"/>
    </location>
</feature>
<sequence>LEPTKTNNNRNTLSQKDSPNISQTNDSLLLLKDPEMKKRRELSFESIDRESVNHHHFQSRIKVNHETSDGPASPSPSQRLVLRLSRHQKSVFAILPSPVCEPSYSPVGVQK</sequence>
<feature type="non-terminal residue" evidence="2">
    <location>
        <position position="1"/>
    </location>
</feature>
<gene>
    <name evidence="2" type="ORF">E1A91_A07G199600v1</name>
</gene>
<evidence type="ECO:0000256" key="1">
    <source>
        <dbReference type="SAM" id="MobiDB-lite"/>
    </source>
</evidence>
<dbReference type="Proteomes" id="UP000323597">
    <property type="component" value="Chromosome A07"/>
</dbReference>
<organism evidence="2 3">
    <name type="scientific">Gossypium mustelinum</name>
    <name type="common">Cotton</name>
    <name type="synonym">Gossypium caicoense</name>
    <dbReference type="NCBI Taxonomy" id="34275"/>
    <lineage>
        <taxon>Eukaryota</taxon>
        <taxon>Viridiplantae</taxon>
        <taxon>Streptophyta</taxon>
        <taxon>Embryophyta</taxon>
        <taxon>Tracheophyta</taxon>
        <taxon>Spermatophyta</taxon>
        <taxon>Magnoliopsida</taxon>
        <taxon>eudicotyledons</taxon>
        <taxon>Gunneridae</taxon>
        <taxon>Pentapetalae</taxon>
        <taxon>rosids</taxon>
        <taxon>malvids</taxon>
        <taxon>Malvales</taxon>
        <taxon>Malvaceae</taxon>
        <taxon>Malvoideae</taxon>
        <taxon>Gossypium</taxon>
    </lineage>
</organism>
<evidence type="ECO:0000313" key="2">
    <source>
        <dbReference type="EMBL" id="TYJ27619.1"/>
    </source>
</evidence>
<dbReference type="EMBL" id="CM017642">
    <property type="protein sequence ID" value="TYJ27619.1"/>
    <property type="molecule type" value="Genomic_DNA"/>
</dbReference>
<accession>A0A5D2YNL2</accession>
<keyword evidence="3" id="KW-1185">Reference proteome</keyword>
<proteinExistence type="predicted"/>
<feature type="region of interest" description="Disordered" evidence="1">
    <location>
        <begin position="1"/>
        <end position="34"/>
    </location>
</feature>
<evidence type="ECO:0000313" key="3">
    <source>
        <dbReference type="Proteomes" id="UP000323597"/>
    </source>
</evidence>